<accession>A0AAV3XTU2</accession>
<reference evidence="13" key="1">
    <citation type="submission" date="2019-10" db="EMBL/GenBank/DDBJ databases">
        <title>Draft genome sequece of Microseira wollei NIES-4236.</title>
        <authorList>
            <person name="Yamaguchi H."/>
            <person name="Suzuki S."/>
            <person name="Kawachi M."/>
        </authorList>
    </citation>
    <scope>NUCLEOTIDE SEQUENCE</scope>
    <source>
        <strain evidence="13">NIES-4236</strain>
    </source>
</reference>
<dbReference type="Pfam" id="PF07282">
    <property type="entry name" value="Cas12f1-like_TNB"/>
    <property type="match status" value="1"/>
</dbReference>
<evidence type="ECO:0000259" key="10">
    <source>
        <dbReference type="Pfam" id="PF01385"/>
    </source>
</evidence>
<evidence type="ECO:0000259" key="11">
    <source>
        <dbReference type="Pfam" id="PF07282"/>
    </source>
</evidence>
<name>A0AAV3XTU2_9CYAN</name>
<evidence type="ECO:0000256" key="2">
    <source>
        <dbReference type="ARBA" id="ARBA00011044"/>
    </source>
</evidence>
<evidence type="ECO:0000256" key="7">
    <source>
        <dbReference type="ARBA" id="ARBA00023172"/>
    </source>
</evidence>
<dbReference type="InterPro" id="IPR021027">
    <property type="entry name" value="Transposase_put_HTH"/>
</dbReference>
<keyword evidence="4" id="KW-0479">Metal-binding</keyword>
<dbReference type="NCBIfam" id="TIGR01766">
    <property type="entry name" value="IS200/IS605 family accessory protein TnpB-like domain"/>
    <property type="match status" value="1"/>
</dbReference>
<dbReference type="RefSeq" id="WP_226594083.1">
    <property type="nucleotide sequence ID" value="NZ_BLAY01000326.1"/>
</dbReference>
<feature type="coiled-coil region" evidence="8">
    <location>
        <begin position="227"/>
        <end position="254"/>
    </location>
</feature>
<keyword evidence="3" id="KW-0815">Transposition</keyword>
<dbReference type="Proteomes" id="UP001050975">
    <property type="component" value="Unassembled WGS sequence"/>
</dbReference>
<evidence type="ECO:0000256" key="8">
    <source>
        <dbReference type="SAM" id="Coils"/>
    </source>
</evidence>
<comment type="caution">
    <text evidence="13">The sequence shown here is derived from an EMBL/GenBank/DDBJ whole genome shotgun (WGS) entry which is preliminary data.</text>
</comment>
<dbReference type="EMBL" id="BLAY01000326">
    <property type="protein sequence ID" value="GET44320.1"/>
    <property type="molecule type" value="Genomic_DNA"/>
</dbReference>
<dbReference type="InterPro" id="IPR010095">
    <property type="entry name" value="Cas12f1-like_TNB"/>
</dbReference>
<feature type="domain" description="Probable transposase IS891/IS1136/IS1341" evidence="10">
    <location>
        <begin position="169"/>
        <end position="283"/>
    </location>
</feature>
<keyword evidence="6" id="KW-0238">DNA-binding</keyword>
<evidence type="ECO:0000256" key="3">
    <source>
        <dbReference type="ARBA" id="ARBA00022578"/>
    </source>
</evidence>
<dbReference type="NCBIfam" id="NF040570">
    <property type="entry name" value="guided_TnpB"/>
    <property type="match status" value="1"/>
</dbReference>
<protein>
    <submittedName>
        <fullName evidence="13">Transposase</fullName>
    </submittedName>
</protein>
<dbReference type="InterPro" id="IPR001959">
    <property type="entry name" value="Transposase"/>
</dbReference>
<dbReference type="AlphaFoldDB" id="A0AAV3XTU2"/>
<evidence type="ECO:0000256" key="5">
    <source>
        <dbReference type="ARBA" id="ARBA00022833"/>
    </source>
</evidence>
<feature type="domain" description="Cas12f1-like TNB" evidence="11">
    <location>
        <begin position="295"/>
        <end position="362"/>
    </location>
</feature>
<keyword evidence="8" id="KW-0175">Coiled coil</keyword>
<dbReference type="PANTHER" id="PTHR30405">
    <property type="entry name" value="TRANSPOSASE"/>
    <property type="match status" value="1"/>
</dbReference>
<evidence type="ECO:0000256" key="4">
    <source>
        <dbReference type="ARBA" id="ARBA00022723"/>
    </source>
</evidence>
<evidence type="ECO:0000256" key="9">
    <source>
        <dbReference type="SAM" id="MobiDB-lite"/>
    </source>
</evidence>
<dbReference type="GO" id="GO:0046872">
    <property type="term" value="F:metal ion binding"/>
    <property type="evidence" value="ECO:0007669"/>
    <property type="project" value="UniProtKB-KW"/>
</dbReference>
<comment type="similarity">
    <text evidence="1">In the C-terminal section; belongs to the transposase 35 family.</text>
</comment>
<proteinExistence type="inferred from homology"/>
<dbReference type="Pfam" id="PF12323">
    <property type="entry name" value="HTH_OrfB_IS605"/>
    <property type="match status" value="1"/>
</dbReference>
<evidence type="ECO:0000256" key="1">
    <source>
        <dbReference type="ARBA" id="ARBA00008761"/>
    </source>
</evidence>
<evidence type="ECO:0000256" key="6">
    <source>
        <dbReference type="ARBA" id="ARBA00023125"/>
    </source>
</evidence>
<keyword evidence="7" id="KW-0233">DNA recombination</keyword>
<gene>
    <name evidence="13" type="ORF">MiSe_91460</name>
</gene>
<organism evidence="13 14">
    <name type="scientific">Microseira wollei NIES-4236</name>
    <dbReference type="NCBI Taxonomy" id="2530354"/>
    <lineage>
        <taxon>Bacteria</taxon>
        <taxon>Bacillati</taxon>
        <taxon>Cyanobacteriota</taxon>
        <taxon>Cyanophyceae</taxon>
        <taxon>Oscillatoriophycideae</taxon>
        <taxon>Aerosakkonematales</taxon>
        <taxon>Aerosakkonemataceae</taxon>
        <taxon>Microseira</taxon>
    </lineage>
</organism>
<feature type="domain" description="Transposase putative helix-turn-helix" evidence="12">
    <location>
        <begin position="1"/>
        <end position="46"/>
    </location>
</feature>
<keyword evidence="14" id="KW-1185">Reference proteome</keyword>
<dbReference type="GO" id="GO:0032196">
    <property type="term" value="P:transposition"/>
    <property type="evidence" value="ECO:0007669"/>
    <property type="project" value="UniProtKB-KW"/>
</dbReference>
<dbReference type="PANTHER" id="PTHR30405:SF25">
    <property type="entry name" value="RNA-GUIDED DNA ENDONUCLEASE INSQ-RELATED"/>
    <property type="match status" value="1"/>
</dbReference>
<dbReference type="InterPro" id="IPR051399">
    <property type="entry name" value="RNA-guided_DNA_endo/Transpos"/>
</dbReference>
<dbReference type="GO" id="GO:0003677">
    <property type="term" value="F:DNA binding"/>
    <property type="evidence" value="ECO:0007669"/>
    <property type="project" value="UniProtKB-KW"/>
</dbReference>
<evidence type="ECO:0000313" key="14">
    <source>
        <dbReference type="Proteomes" id="UP001050975"/>
    </source>
</evidence>
<dbReference type="Pfam" id="PF01385">
    <property type="entry name" value="OrfB_IS605"/>
    <property type="match status" value="1"/>
</dbReference>
<sequence>MKARYRYRVYPTLSQQLALNKLFGSVRVVWNDALANCVAQYQSGNKKPKGADLQKQFITQAKKTKDRVWLSEVSNIPLQQSLNDLEQAYQNFFKSCNGKRKGKPVRPPRFKKRRAAQSAGFTKGGFKVHQTSVYLAKIGKVKVVWSRPLPAQPSSVTIIKDAAKRYFVSFVVEVQPLVLPPTDNAVGVDLGITTFACLSTGEKVDAPKPLKKRIVRVRRLNKNLSRKTRGSNRYEKARRRRARLQAKLKDTRTDFWHKLSTRLIRENQTIVLEDLNVSGMLKSRKLSLAISDLGWRQFRTFLEGKAQKYGREFRIISRWEPTSQTCSCCGFRGGKLDLKIREWTCLNCEATHDRDVNAAINIKVAVGHSETKNGCGGRRKTGVKSAASGEASTHQEPIQLSLNLFG</sequence>
<dbReference type="GO" id="GO:0006310">
    <property type="term" value="P:DNA recombination"/>
    <property type="evidence" value="ECO:0007669"/>
    <property type="project" value="UniProtKB-KW"/>
</dbReference>
<evidence type="ECO:0000313" key="13">
    <source>
        <dbReference type="EMBL" id="GET44320.1"/>
    </source>
</evidence>
<comment type="similarity">
    <text evidence="2">In the N-terminal section; belongs to the transposase 2 family.</text>
</comment>
<keyword evidence="5" id="KW-0862">Zinc</keyword>
<evidence type="ECO:0000259" key="12">
    <source>
        <dbReference type="Pfam" id="PF12323"/>
    </source>
</evidence>
<feature type="region of interest" description="Disordered" evidence="9">
    <location>
        <begin position="371"/>
        <end position="394"/>
    </location>
</feature>